<evidence type="ECO:0000313" key="2">
    <source>
        <dbReference type="Proteomes" id="UP000289738"/>
    </source>
</evidence>
<sequence length="43" mass="4840">MEGDKDNPFPTYRKSNVHKFTVKGSLASTSILSFNSDEETTIF</sequence>
<dbReference type="EMBL" id="SDMP01000009">
    <property type="protein sequence ID" value="RYR37496.1"/>
    <property type="molecule type" value="Genomic_DNA"/>
</dbReference>
<protein>
    <submittedName>
        <fullName evidence="1">Uncharacterized protein</fullName>
    </submittedName>
</protein>
<dbReference type="AlphaFoldDB" id="A0A445BFR4"/>
<comment type="caution">
    <text evidence="1">The sequence shown here is derived from an EMBL/GenBank/DDBJ whole genome shotgun (WGS) entry which is preliminary data.</text>
</comment>
<organism evidence="1 2">
    <name type="scientific">Arachis hypogaea</name>
    <name type="common">Peanut</name>
    <dbReference type="NCBI Taxonomy" id="3818"/>
    <lineage>
        <taxon>Eukaryota</taxon>
        <taxon>Viridiplantae</taxon>
        <taxon>Streptophyta</taxon>
        <taxon>Embryophyta</taxon>
        <taxon>Tracheophyta</taxon>
        <taxon>Spermatophyta</taxon>
        <taxon>Magnoliopsida</taxon>
        <taxon>eudicotyledons</taxon>
        <taxon>Gunneridae</taxon>
        <taxon>Pentapetalae</taxon>
        <taxon>rosids</taxon>
        <taxon>fabids</taxon>
        <taxon>Fabales</taxon>
        <taxon>Fabaceae</taxon>
        <taxon>Papilionoideae</taxon>
        <taxon>50 kb inversion clade</taxon>
        <taxon>dalbergioids sensu lato</taxon>
        <taxon>Dalbergieae</taxon>
        <taxon>Pterocarpus clade</taxon>
        <taxon>Arachis</taxon>
    </lineage>
</organism>
<accession>A0A445BFR4</accession>
<name>A0A445BFR4_ARAHY</name>
<keyword evidence="2" id="KW-1185">Reference proteome</keyword>
<evidence type="ECO:0000313" key="1">
    <source>
        <dbReference type="EMBL" id="RYR37496.1"/>
    </source>
</evidence>
<dbReference type="Proteomes" id="UP000289738">
    <property type="component" value="Chromosome A09"/>
</dbReference>
<reference evidence="1 2" key="1">
    <citation type="submission" date="2019-01" db="EMBL/GenBank/DDBJ databases">
        <title>Sequencing of cultivated peanut Arachis hypogaea provides insights into genome evolution and oil improvement.</title>
        <authorList>
            <person name="Chen X."/>
        </authorList>
    </citation>
    <scope>NUCLEOTIDE SEQUENCE [LARGE SCALE GENOMIC DNA]</scope>
    <source>
        <strain evidence="2">cv. Fuhuasheng</strain>
        <tissue evidence="1">Leaves</tissue>
    </source>
</reference>
<proteinExistence type="predicted"/>
<gene>
    <name evidence="1" type="ORF">Ahy_A09g042376</name>
</gene>